<dbReference type="RefSeq" id="WP_024486142.1">
    <property type="nucleotide sequence ID" value="NZ_CAMKUH010000004.1"/>
</dbReference>
<dbReference type="InterPro" id="IPR010812">
    <property type="entry name" value="HrpJ-like"/>
</dbReference>
<dbReference type="GO" id="GO:0009986">
    <property type="term" value="C:cell surface"/>
    <property type="evidence" value="ECO:0007669"/>
    <property type="project" value="InterPro"/>
</dbReference>
<protein>
    <submittedName>
        <fullName evidence="2">Type III secretion system regulator InvE</fullName>
    </submittedName>
</protein>
<dbReference type="GO" id="GO:0050709">
    <property type="term" value="P:negative regulation of protein secretion"/>
    <property type="evidence" value="ECO:0007669"/>
    <property type="project" value="InterPro"/>
</dbReference>
<dbReference type="Gene3D" id="1.10.150.630">
    <property type="match status" value="1"/>
</dbReference>
<dbReference type="InterPro" id="IPR013401">
    <property type="entry name" value="T3SS_LcrE"/>
</dbReference>
<dbReference type="AlphaFoldDB" id="A0A0F7HE05"/>
<dbReference type="InterPro" id="IPR003520">
    <property type="entry name" value="Invas_InvE"/>
</dbReference>
<dbReference type="GO" id="GO:0030254">
    <property type="term" value="P:protein secretion by the type III secretion system"/>
    <property type="evidence" value="ECO:0007669"/>
    <property type="project" value="InterPro"/>
</dbReference>
<dbReference type="EMBL" id="CABEEZ010000158">
    <property type="protein sequence ID" value="VTR59360.1"/>
    <property type="molecule type" value="Genomic_DNA"/>
</dbReference>
<accession>A0A0F7HE05</accession>
<feature type="compositionally biased region" description="Polar residues" evidence="1">
    <location>
        <begin position="10"/>
        <end position="33"/>
    </location>
</feature>
<dbReference type="NCBIfam" id="TIGR02568">
    <property type="entry name" value="LcrE"/>
    <property type="match status" value="1"/>
</dbReference>
<dbReference type="PRINTS" id="PR01344">
    <property type="entry name" value="INVEPROTEIN"/>
</dbReference>
<evidence type="ECO:0000313" key="2">
    <source>
        <dbReference type="EMBL" id="VTR59360.1"/>
    </source>
</evidence>
<dbReference type="Pfam" id="PF07201">
    <property type="entry name" value="HrpJ"/>
    <property type="match status" value="1"/>
</dbReference>
<name>A0A0F7HE05_SERFO</name>
<dbReference type="GO" id="GO:0019867">
    <property type="term" value="C:outer membrane"/>
    <property type="evidence" value="ECO:0007669"/>
    <property type="project" value="InterPro"/>
</dbReference>
<proteinExistence type="predicted"/>
<sequence>MALNPLGPASLSSAQQMAKLQDNSRGLQTSLSEPVNDGGGKDLEELTPAALIQRFSDSVDEMSILLSQFRNRRDFEKKTGSTSESSFEQVLDDDVLPKVHSLLKIAAGVDGGNINTLLKQIRLLFPDYSDLVVVLRELLRRRNLDGVVKSRLKKLLQHVEQTADPRRLKSGINVALKARLFGKALQLSPAIARESYREFLESDAHEIELYQDWISTYGAAQRAIVVDFMESALLADIDAQEPSCSQIEFGNLLQRLLQLKLIRTSDALFLGVLLKNTLISGFNFNEEEWLLFMFCVLQNPSDIKKLLDGLLYAKIMLCKHRERGSVLQTIYQACVKLPRELYFEPDGVVLLSDKFEKIISIVYNHEQHESMTETGERLKEL</sequence>
<gene>
    <name evidence="2" type="primary">mxiC</name>
    <name evidence="2" type="ORF">NCTC12965_07999</name>
</gene>
<dbReference type="SUPFAM" id="SSF140591">
    <property type="entry name" value="Type III secretion system domain"/>
    <property type="match status" value="1"/>
</dbReference>
<feature type="region of interest" description="Disordered" evidence="1">
    <location>
        <begin position="1"/>
        <end position="42"/>
    </location>
</feature>
<organism evidence="2">
    <name type="scientific">Serratia fonticola</name>
    <dbReference type="NCBI Taxonomy" id="47917"/>
    <lineage>
        <taxon>Bacteria</taxon>
        <taxon>Pseudomonadati</taxon>
        <taxon>Pseudomonadota</taxon>
        <taxon>Gammaproteobacteria</taxon>
        <taxon>Enterobacterales</taxon>
        <taxon>Yersiniaceae</taxon>
        <taxon>Serratia</taxon>
    </lineage>
</organism>
<reference evidence="2" key="1">
    <citation type="submission" date="2019-05" db="EMBL/GenBank/DDBJ databases">
        <authorList>
            <consortium name="Pathogen Informatics"/>
        </authorList>
    </citation>
    <scope>NUCLEOTIDE SEQUENCE [LARGE SCALE GENOMIC DNA]</scope>
    <source>
        <strain evidence="2">NCTC12965</strain>
    </source>
</reference>
<dbReference type="GeneID" id="30322120"/>
<evidence type="ECO:0000256" key="1">
    <source>
        <dbReference type="SAM" id="MobiDB-lite"/>
    </source>
</evidence>
<dbReference type="KEGG" id="sfw:WN53_18240"/>